<evidence type="ECO:0000313" key="2">
    <source>
        <dbReference type="EMBL" id="PCI79265.1"/>
    </source>
</evidence>
<protein>
    <recommendedName>
        <fullName evidence="4">Caspase family p20 domain-containing protein</fullName>
    </recommendedName>
</protein>
<proteinExistence type="predicted"/>
<dbReference type="AlphaFoldDB" id="A0A2A4XB31"/>
<feature type="chain" id="PRO_5012359339" description="Caspase family p20 domain-containing protein" evidence="1">
    <location>
        <begin position="35"/>
        <end position="367"/>
    </location>
</feature>
<reference evidence="3" key="1">
    <citation type="submission" date="2017-08" db="EMBL/GenBank/DDBJ databases">
        <title>A dynamic microbial community with high functional redundancy inhabits the cold, oxic subseafloor aquifer.</title>
        <authorList>
            <person name="Tully B.J."/>
            <person name="Wheat C.G."/>
            <person name="Glazer B.T."/>
            <person name="Huber J.A."/>
        </authorList>
    </citation>
    <scope>NUCLEOTIDE SEQUENCE [LARGE SCALE GENOMIC DNA]</scope>
</reference>
<feature type="signal peptide" evidence="1">
    <location>
        <begin position="1"/>
        <end position="34"/>
    </location>
</feature>
<evidence type="ECO:0000313" key="3">
    <source>
        <dbReference type="Proteomes" id="UP000218767"/>
    </source>
</evidence>
<sequence>MNKRNLDKLMQTMNLLVKIFAVGLGVLFASAASAQGDANSSENNFFLDRPDSTKYAVILVGPTVGDENKSQFRQWAFSLHDILARDYGYSSDTISLLYDRGAVEGAGNQRIDAACDLEGIQQQLANLQSIVKAGDQITIYLIGHGSGAEEESKFNIVGPDITGVQFAGMLDVFDQQDMIIVNTTSASYGFSASLSNEGRVVVSSTRSSSEKFDPIFSNYFIEALDNRNGDRDKNNRVSILEAFNYAKNSVEEFYEEQGRLASEHAGLDDNGDALFSLNPTTAEIDGRLAEIAYIDNLVDDTAGLSAEAIRLKSRMQDLERSVFILRGSKAEFLEDDYWQQMEELLVDLARATGQFNDVVNPGESSEQ</sequence>
<dbReference type="Proteomes" id="UP000218767">
    <property type="component" value="Unassembled WGS sequence"/>
</dbReference>
<comment type="caution">
    <text evidence="2">The sequence shown here is derived from an EMBL/GenBank/DDBJ whole genome shotgun (WGS) entry which is preliminary data.</text>
</comment>
<accession>A0A2A4XB31</accession>
<organism evidence="2 3">
    <name type="scientific">SAR86 cluster bacterium</name>
    <dbReference type="NCBI Taxonomy" id="2030880"/>
    <lineage>
        <taxon>Bacteria</taxon>
        <taxon>Pseudomonadati</taxon>
        <taxon>Pseudomonadota</taxon>
        <taxon>Gammaproteobacteria</taxon>
        <taxon>SAR86 cluster</taxon>
    </lineage>
</organism>
<dbReference type="EMBL" id="NVUL01000019">
    <property type="protein sequence ID" value="PCI79265.1"/>
    <property type="molecule type" value="Genomic_DNA"/>
</dbReference>
<evidence type="ECO:0000256" key="1">
    <source>
        <dbReference type="SAM" id="SignalP"/>
    </source>
</evidence>
<keyword evidence="1" id="KW-0732">Signal</keyword>
<name>A0A2A4XB31_9GAMM</name>
<gene>
    <name evidence="2" type="ORF">COB20_05120</name>
</gene>
<evidence type="ECO:0008006" key="4">
    <source>
        <dbReference type="Google" id="ProtNLM"/>
    </source>
</evidence>